<keyword evidence="1" id="KW-0805">Transcription regulation</keyword>
<protein>
    <recommendedName>
        <fullName evidence="5">Zinc-finger</fullName>
    </recommendedName>
</protein>
<reference evidence="3" key="1">
    <citation type="submission" date="2021-01" db="EMBL/GenBank/DDBJ databases">
        <title>Whole genome shotgun sequence of Virgisporangium aurantiacum NBRC 16421.</title>
        <authorList>
            <person name="Komaki H."/>
            <person name="Tamura T."/>
        </authorList>
    </citation>
    <scope>NUCLEOTIDE SEQUENCE</scope>
    <source>
        <strain evidence="3">NBRC 16421</strain>
    </source>
</reference>
<gene>
    <name evidence="3" type="ORF">Vau01_059470</name>
</gene>
<dbReference type="RefSeq" id="WP_203999219.1">
    <property type="nucleotide sequence ID" value="NZ_BOPG01000036.1"/>
</dbReference>
<evidence type="ECO:0000313" key="3">
    <source>
        <dbReference type="EMBL" id="GIJ58431.1"/>
    </source>
</evidence>
<sequence>MSTGHPIDLLDEYALGQLAAPDHRRVGDHVRDCARCDADLASWRALAAVARDTSGVPPVADGELDRLTRRLPTRRPLARRLTQVAAVAVAGAVIGTGIVAGLLPDGPPGAEPAAAAVLDRAATAAAAATAPRVADGTVWYTETRFETVHIDTPVDPVGRSFLVQQRFTNRIWLALPDRQRYDQEAAKTVVAPSDREAWIAAGSPRLYDLPSFTDDPGTLEVWQLLLDDHLVRTGAVTARGAGLRRELDLLRTLPTNPGRLRDWLEVQVGDNSPGAIRWCPTDTASCNVEAEIFQATAALLASPIAPPKLRSALFTVLAGLRGVHLDGTRTDDAGRPATTVSITTGHLRYELFFDAEKATLLANRQVLVTREVGSTDPQWTGAAPGTVVRSVLYVKTQVVAAVGAQGS</sequence>
<keyword evidence="4" id="KW-1185">Reference proteome</keyword>
<dbReference type="EMBL" id="BOPG01000036">
    <property type="protein sequence ID" value="GIJ58431.1"/>
    <property type="molecule type" value="Genomic_DNA"/>
</dbReference>
<dbReference type="InterPro" id="IPR047789">
    <property type="entry name" value="CU044_5270-like"/>
</dbReference>
<evidence type="ECO:0000256" key="1">
    <source>
        <dbReference type="ARBA" id="ARBA00023015"/>
    </source>
</evidence>
<evidence type="ECO:0008006" key="5">
    <source>
        <dbReference type="Google" id="ProtNLM"/>
    </source>
</evidence>
<dbReference type="NCBIfam" id="NF038083">
    <property type="entry name" value="CU044_5270_fam"/>
    <property type="match status" value="1"/>
</dbReference>
<organism evidence="3 4">
    <name type="scientific">Virgisporangium aurantiacum</name>
    <dbReference type="NCBI Taxonomy" id="175570"/>
    <lineage>
        <taxon>Bacteria</taxon>
        <taxon>Bacillati</taxon>
        <taxon>Actinomycetota</taxon>
        <taxon>Actinomycetes</taxon>
        <taxon>Micromonosporales</taxon>
        <taxon>Micromonosporaceae</taxon>
        <taxon>Virgisporangium</taxon>
    </lineage>
</organism>
<dbReference type="InterPro" id="IPR041916">
    <property type="entry name" value="Anti_sigma_zinc_sf"/>
</dbReference>
<proteinExistence type="predicted"/>
<accession>A0A8J3ZB30</accession>
<comment type="caution">
    <text evidence="3">The sequence shown here is derived from an EMBL/GenBank/DDBJ whole genome shotgun (WGS) entry which is preliminary data.</text>
</comment>
<evidence type="ECO:0000256" key="2">
    <source>
        <dbReference type="ARBA" id="ARBA00023163"/>
    </source>
</evidence>
<dbReference type="AlphaFoldDB" id="A0A8J3ZB30"/>
<keyword evidence="2" id="KW-0804">Transcription</keyword>
<evidence type="ECO:0000313" key="4">
    <source>
        <dbReference type="Proteomes" id="UP000612585"/>
    </source>
</evidence>
<dbReference type="Gene3D" id="1.10.10.1320">
    <property type="entry name" value="Anti-sigma factor, zinc-finger domain"/>
    <property type="match status" value="1"/>
</dbReference>
<dbReference type="Proteomes" id="UP000612585">
    <property type="component" value="Unassembled WGS sequence"/>
</dbReference>
<name>A0A8J3ZB30_9ACTN</name>